<dbReference type="AlphaFoldDB" id="A0A1S8TDZ4"/>
<protein>
    <submittedName>
        <fullName evidence="6">Daunorubicin/doxorubicin resistance ATP-binding protein DrrA</fullName>
        <ecNumber evidence="6">3.6.3.-</ecNumber>
    </submittedName>
</protein>
<dbReference type="GO" id="GO:0005524">
    <property type="term" value="F:ATP binding"/>
    <property type="evidence" value="ECO:0007669"/>
    <property type="project" value="UniProtKB-KW"/>
</dbReference>
<organism evidence="6 7">
    <name type="scientific">Clostridium puniceum</name>
    <dbReference type="NCBI Taxonomy" id="29367"/>
    <lineage>
        <taxon>Bacteria</taxon>
        <taxon>Bacillati</taxon>
        <taxon>Bacillota</taxon>
        <taxon>Clostridia</taxon>
        <taxon>Eubacteriales</taxon>
        <taxon>Clostridiaceae</taxon>
        <taxon>Clostridium</taxon>
    </lineage>
</organism>
<dbReference type="InterPro" id="IPR050763">
    <property type="entry name" value="ABC_transporter_ATP-binding"/>
</dbReference>
<accession>A0A1S8TDZ4</accession>
<dbReference type="RefSeq" id="WP_077848069.1">
    <property type="nucleotide sequence ID" value="NZ_LZZM01000179.1"/>
</dbReference>
<evidence type="ECO:0000256" key="4">
    <source>
        <dbReference type="ARBA" id="ARBA00022840"/>
    </source>
</evidence>
<dbReference type="Proteomes" id="UP000190890">
    <property type="component" value="Unassembled WGS sequence"/>
</dbReference>
<evidence type="ECO:0000256" key="2">
    <source>
        <dbReference type="ARBA" id="ARBA00022448"/>
    </source>
</evidence>
<reference evidence="6 7" key="1">
    <citation type="submission" date="2016-05" db="EMBL/GenBank/DDBJ databases">
        <title>Microbial solvent formation.</title>
        <authorList>
            <person name="Poehlein A."/>
            <person name="Montoya Solano J.D."/>
            <person name="Flitsch S."/>
            <person name="Krabben P."/>
            <person name="Duerre P."/>
            <person name="Daniel R."/>
        </authorList>
    </citation>
    <scope>NUCLEOTIDE SEQUENCE [LARGE SCALE GENOMIC DNA]</scope>
    <source>
        <strain evidence="6 7">DSM 2619</strain>
    </source>
</reference>
<keyword evidence="2" id="KW-0813">Transport</keyword>
<comment type="similarity">
    <text evidence="1">Belongs to the ABC transporter superfamily.</text>
</comment>
<evidence type="ECO:0000313" key="6">
    <source>
        <dbReference type="EMBL" id="OOM75958.1"/>
    </source>
</evidence>
<keyword evidence="4 6" id="KW-0067">ATP-binding</keyword>
<dbReference type="PANTHER" id="PTHR42711">
    <property type="entry name" value="ABC TRANSPORTER ATP-BINDING PROTEIN"/>
    <property type="match status" value="1"/>
</dbReference>
<dbReference type="Pfam" id="PF13304">
    <property type="entry name" value="AAA_21"/>
    <property type="match status" value="1"/>
</dbReference>
<sequence length="155" mass="17871">MNKAIYGIPDDVYKERLNMIVDLLDVGDIIMRPTRVLSLGEKMKCEFIMAMLHNPDIVFLDEPTIGLDVIAKQNIREFIKEMNEKGVTFILTTHDLEGVERLAKNVIIINKGEKVFDVSIDDLRKTFGEKNIVELTLTKELPMEKVIMRIYEKTT</sequence>
<name>A0A1S8TDZ4_9CLOT</name>
<keyword evidence="3" id="KW-0547">Nucleotide-binding</keyword>
<dbReference type="InterPro" id="IPR003959">
    <property type="entry name" value="ATPase_AAA_core"/>
</dbReference>
<evidence type="ECO:0000259" key="5">
    <source>
        <dbReference type="Pfam" id="PF13304"/>
    </source>
</evidence>
<keyword evidence="7" id="KW-1185">Reference proteome</keyword>
<dbReference type="InterPro" id="IPR027417">
    <property type="entry name" value="P-loop_NTPase"/>
</dbReference>
<proteinExistence type="inferred from homology"/>
<dbReference type="STRING" id="29367.CLPUN_29950"/>
<dbReference type="SUPFAM" id="SSF52540">
    <property type="entry name" value="P-loop containing nucleoside triphosphate hydrolases"/>
    <property type="match status" value="1"/>
</dbReference>
<gene>
    <name evidence="6" type="primary">drrA_2</name>
    <name evidence="6" type="ORF">CLPUN_29950</name>
</gene>
<evidence type="ECO:0000313" key="7">
    <source>
        <dbReference type="Proteomes" id="UP000190890"/>
    </source>
</evidence>
<dbReference type="GO" id="GO:0016887">
    <property type="term" value="F:ATP hydrolysis activity"/>
    <property type="evidence" value="ECO:0007669"/>
    <property type="project" value="InterPro"/>
</dbReference>
<evidence type="ECO:0000256" key="1">
    <source>
        <dbReference type="ARBA" id="ARBA00005417"/>
    </source>
</evidence>
<keyword evidence="6" id="KW-0378">Hydrolase</keyword>
<dbReference type="EMBL" id="LZZM01000179">
    <property type="protein sequence ID" value="OOM75958.1"/>
    <property type="molecule type" value="Genomic_DNA"/>
</dbReference>
<dbReference type="EC" id="3.6.3.-" evidence="6"/>
<evidence type="ECO:0000256" key="3">
    <source>
        <dbReference type="ARBA" id="ARBA00022741"/>
    </source>
</evidence>
<dbReference type="PANTHER" id="PTHR42711:SF5">
    <property type="entry name" value="ABC TRANSPORTER ATP-BINDING PROTEIN NATA"/>
    <property type="match status" value="1"/>
</dbReference>
<feature type="domain" description="ATPase AAA-type core" evidence="5">
    <location>
        <begin position="21"/>
        <end position="96"/>
    </location>
</feature>
<comment type="caution">
    <text evidence="6">The sequence shown here is derived from an EMBL/GenBank/DDBJ whole genome shotgun (WGS) entry which is preliminary data.</text>
</comment>
<dbReference type="Gene3D" id="3.40.50.300">
    <property type="entry name" value="P-loop containing nucleotide triphosphate hydrolases"/>
    <property type="match status" value="1"/>
</dbReference>